<dbReference type="Gene3D" id="3.30.70.100">
    <property type="match status" value="1"/>
</dbReference>
<dbReference type="GO" id="GO:0016857">
    <property type="term" value="F:racemase and epimerase activity, acting on carbohydrates and derivatives"/>
    <property type="evidence" value="ECO:0007669"/>
    <property type="project" value="InterPro"/>
</dbReference>
<evidence type="ECO:0000313" key="2">
    <source>
        <dbReference type="Proteomes" id="UP000267223"/>
    </source>
</evidence>
<dbReference type="EMBL" id="RJJR01000005">
    <property type="protein sequence ID" value="RNI37440.1"/>
    <property type="molecule type" value="Genomic_DNA"/>
</dbReference>
<protein>
    <submittedName>
        <fullName evidence="1">L-rhamnose mutarotase</fullName>
    </submittedName>
</protein>
<reference evidence="1 2" key="1">
    <citation type="submission" date="2018-11" db="EMBL/GenBank/DDBJ databases">
        <title>Draft genome sequence of Ferruginibacter sp. BO-59.</title>
        <authorList>
            <person name="Im W.T."/>
        </authorList>
    </citation>
    <scope>NUCLEOTIDE SEQUENCE [LARGE SCALE GENOMIC DNA]</scope>
    <source>
        <strain evidence="1 2">BO-59</strain>
    </source>
</reference>
<dbReference type="AlphaFoldDB" id="A0A3M9NI56"/>
<evidence type="ECO:0000313" key="1">
    <source>
        <dbReference type="EMBL" id="RNI37440.1"/>
    </source>
</evidence>
<dbReference type="InterPro" id="IPR052996">
    <property type="entry name" value="Carb_Metab_Mutarotase"/>
</dbReference>
<dbReference type="InterPro" id="IPR011008">
    <property type="entry name" value="Dimeric_a/b-barrel"/>
</dbReference>
<comment type="caution">
    <text evidence="1">The sequence shown here is derived from an EMBL/GenBank/DDBJ whole genome shotgun (WGS) entry which is preliminary data.</text>
</comment>
<sequence>MKYCLALDLKDDDAMIAEYENHHKKIWPEILESMEKAGITGMEIYRAFNRLFMIMETSENFSFPEKEKMDNANAKVQEWEQLMWKYQQGIPGSKPGEKWVLMKKIFDLNEQPFII</sequence>
<dbReference type="OrthoDB" id="1430580at2"/>
<dbReference type="PANTHER" id="PTHR43239">
    <property type="entry name" value="UPF0734 PROTEIN DDB_G0273871/DDB_G0273177"/>
    <property type="match status" value="1"/>
</dbReference>
<organism evidence="1 2">
    <name type="scientific">Hanamia caeni</name>
    <dbReference type="NCBI Taxonomy" id="2294116"/>
    <lineage>
        <taxon>Bacteria</taxon>
        <taxon>Pseudomonadati</taxon>
        <taxon>Bacteroidota</taxon>
        <taxon>Chitinophagia</taxon>
        <taxon>Chitinophagales</taxon>
        <taxon>Chitinophagaceae</taxon>
        <taxon>Hanamia</taxon>
    </lineage>
</organism>
<dbReference type="RefSeq" id="WP_123120281.1">
    <property type="nucleotide sequence ID" value="NZ_RJJR01000005.1"/>
</dbReference>
<accession>A0A3M9NI56</accession>
<dbReference type="Pfam" id="PF05336">
    <property type="entry name" value="rhaM"/>
    <property type="match status" value="1"/>
</dbReference>
<name>A0A3M9NI56_9BACT</name>
<gene>
    <name evidence="1" type="ORF">EFY79_08570</name>
</gene>
<dbReference type="InterPro" id="IPR008000">
    <property type="entry name" value="Rham/fucose_mutarotase"/>
</dbReference>
<dbReference type="PANTHER" id="PTHR43239:SF1">
    <property type="entry name" value="UPF0734 PROTEIN DDB_G0273871_DDB_G0273177"/>
    <property type="match status" value="1"/>
</dbReference>
<keyword evidence="2" id="KW-1185">Reference proteome</keyword>
<proteinExistence type="predicted"/>
<dbReference type="SUPFAM" id="SSF54909">
    <property type="entry name" value="Dimeric alpha+beta barrel"/>
    <property type="match status" value="1"/>
</dbReference>
<dbReference type="Proteomes" id="UP000267223">
    <property type="component" value="Unassembled WGS sequence"/>
</dbReference>